<dbReference type="EMBL" id="JACCJB010000008">
    <property type="protein sequence ID" value="KAF6224956.1"/>
    <property type="molecule type" value="Genomic_DNA"/>
</dbReference>
<proteinExistence type="predicted"/>
<comment type="caution">
    <text evidence="2">The sequence shown here is derived from an EMBL/GenBank/DDBJ whole genome shotgun (WGS) entry which is preliminary data.</text>
</comment>
<accession>A0A8H6CKV3</accession>
<sequence>MANSKPRNPGSETLSANHCSSIRQNGDKIPSKWTGDDRYVDERLGSEMPEVERRQVERVYNEHQLADPEEGVHPQKDKCGREKIVYDEVRADIRGDLD</sequence>
<dbReference type="AlphaFoldDB" id="A0A8H6CKV3"/>
<feature type="compositionally biased region" description="Basic and acidic residues" evidence="1">
    <location>
        <begin position="25"/>
        <end position="36"/>
    </location>
</feature>
<gene>
    <name evidence="2" type="ORF">HO133_010151</name>
</gene>
<evidence type="ECO:0000256" key="1">
    <source>
        <dbReference type="SAM" id="MobiDB-lite"/>
    </source>
</evidence>
<dbReference type="GeneID" id="59338543"/>
<dbReference type="RefSeq" id="XP_037153823.1">
    <property type="nucleotide sequence ID" value="XM_037301006.1"/>
</dbReference>
<protein>
    <submittedName>
        <fullName evidence="2">Uncharacterized protein</fullName>
    </submittedName>
</protein>
<organism evidence="2 3">
    <name type="scientific">Letharia lupina</name>
    <dbReference type="NCBI Taxonomy" id="560253"/>
    <lineage>
        <taxon>Eukaryota</taxon>
        <taxon>Fungi</taxon>
        <taxon>Dikarya</taxon>
        <taxon>Ascomycota</taxon>
        <taxon>Pezizomycotina</taxon>
        <taxon>Lecanoromycetes</taxon>
        <taxon>OSLEUM clade</taxon>
        <taxon>Lecanoromycetidae</taxon>
        <taxon>Lecanorales</taxon>
        <taxon>Lecanorineae</taxon>
        <taxon>Parmeliaceae</taxon>
        <taxon>Letharia</taxon>
    </lineage>
</organism>
<keyword evidence="3" id="KW-1185">Reference proteome</keyword>
<reference evidence="2 3" key="1">
    <citation type="journal article" date="2020" name="Genomics">
        <title>Complete, high-quality genomes from long-read metagenomic sequencing of two wolf lichen thalli reveals enigmatic genome architecture.</title>
        <authorList>
            <person name="McKenzie S.K."/>
            <person name="Walston R.F."/>
            <person name="Allen J.L."/>
        </authorList>
    </citation>
    <scope>NUCLEOTIDE SEQUENCE [LARGE SCALE GENOMIC DNA]</scope>
    <source>
        <strain evidence="2">WasteWater1</strain>
    </source>
</reference>
<evidence type="ECO:0000313" key="3">
    <source>
        <dbReference type="Proteomes" id="UP000593566"/>
    </source>
</evidence>
<dbReference type="Proteomes" id="UP000593566">
    <property type="component" value="Unassembled WGS sequence"/>
</dbReference>
<name>A0A8H6CKV3_9LECA</name>
<feature type="compositionally biased region" description="Polar residues" evidence="1">
    <location>
        <begin position="1"/>
        <end position="24"/>
    </location>
</feature>
<feature type="region of interest" description="Disordered" evidence="1">
    <location>
        <begin position="1"/>
        <end position="36"/>
    </location>
</feature>
<evidence type="ECO:0000313" key="2">
    <source>
        <dbReference type="EMBL" id="KAF6224956.1"/>
    </source>
</evidence>